<dbReference type="GO" id="GO:0046872">
    <property type="term" value="F:metal ion binding"/>
    <property type="evidence" value="ECO:0007669"/>
    <property type="project" value="UniProtKB-KW"/>
</dbReference>
<evidence type="ECO:0000256" key="3">
    <source>
        <dbReference type="ARBA" id="ARBA00023004"/>
    </source>
</evidence>
<keyword evidence="4" id="KW-0411">Iron-sulfur</keyword>
<evidence type="ECO:0000256" key="4">
    <source>
        <dbReference type="ARBA" id="ARBA00023014"/>
    </source>
</evidence>
<dbReference type="SUPFAM" id="SSF53067">
    <property type="entry name" value="Actin-like ATPase domain"/>
    <property type="match status" value="1"/>
</dbReference>
<dbReference type="PANTHER" id="PTHR32329">
    <property type="entry name" value="BIFUNCTIONAL PROTEIN [INCLUDES 2-HYDROXYACYL-COA DEHYDRATASE (N-TER) AND ITS ACTIVATOR DOMAIN (C_TERM)-RELATED"/>
    <property type="match status" value="1"/>
</dbReference>
<protein>
    <submittedName>
        <fullName evidence="6">2-hydroxyglutaryl-CoA dehydratase</fullName>
    </submittedName>
</protein>
<evidence type="ECO:0000256" key="2">
    <source>
        <dbReference type="ARBA" id="ARBA00022723"/>
    </source>
</evidence>
<reference evidence="6" key="1">
    <citation type="submission" date="2020-10" db="EMBL/GenBank/DDBJ databases">
        <authorList>
            <person name="Kadnikov V."/>
            <person name="Beletsky A.V."/>
            <person name="Mardanov A.V."/>
            <person name="Karnachuk O.V."/>
            <person name="Ravin N.V."/>
        </authorList>
    </citation>
    <scope>NUCLEOTIDE SEQUENCE</scope>
    <source>
        <strain evidence="6">Bu02</strain>
    </source>
</reference>
<keyword evidence="2" id="KW-0479">Metal-binding</keyword>
<proteinExistence type="predicted"/>
<organism evidence="6">
    <name type="scientific">Candidatus Fermentithermobacillus carboniphilus</name>
    <dbReference type="NCBI Taxonomy" id="3085328"/>
    <lineage>
        <taxon>Bacteria</taxon>
        <taxon>Bacillati</taxon>
        <taxon>Bacillota</taxon>
        <taxon>Candidatus Fermentithermobacillia</taxon>
        <taxon>Candidatus Fermentithermobacillales</taxon>
        <taxon>Candidatus Fermentithermobacillaceae</taxon>
        <taxon>Candidatus Fermentithermobacillus</taxon>
    </lineage>
</organism>
<dbReference type="CDD" id="cd24036">
    <property type="entry name" value="ASKHA_NBD_BcrAD_BadFG_HgdC_HadI"/>
    <property type="match status" value="1"/>
</dbReference>
<accession>A0AAT9LCL6</accession>
<keyword evidence="3" id="KW-0408">Iron</keyword>
<feature type="domain" description="ATPase BadF/BadG/BcrA/BcrD type" evidence="5">
    <location>
        <begin position="5"/>
        <end position="253"/>
    </location>
</feature>
<dbReference type="PANTHER" id="PTHR32329:SF2">
    <property type="entry name" value="BIFUNCTIONAL PROTEIN [INCLUDES 2-HYDROXYACYL-COA DEHYDRATASE (N-TER) AND ITS ACTIVATOR DOMAIN (C_TERM)"/>
    <property type="match status" value="1"/>
</dbReference>
<evidence type="ECO:0000313" key="6">
    <source>
        <dbReference type="EMBL" id="QUL98263.1"/>
    </source>
</evidence>
<reference evidence="6" key="2">
    <citation type="journal article" date="2023" name="Biology">
        <title>Prokaryotic Life Associated with Coal-Fire Gas Vents Revealed by Metagenomics.</title>
        <authorList>
            <person name="Kadnikov V.V."/>
            <person name="Mardanov A.V."/>
            <person name="Beletsky A.V."/>
            <person name="Karnachuk O.V."/>
            <person name="Ravin N.V."/>
        </authorList>
    </citation>
    <scope>NUCLEOTIDE SEQUENCE</scope>
    <source>
        <strain evidence="6">Bu02</strain>
    </source>
</reference>
<gene>
    <name evidence="6" type="ORF">IMF26_09555</name>
</gene>
<evidence type="ECO:0000259" key="5">
    <source>
        <dbReference type="Pfam" id="PF01869"/>
    </source>
</evidence>
<sequence>MTVAVGVDSGSTTTKVVVLVNGKVACTTSAVTGPDPAKTASLCIDKALSECGHTFREISCLVATGYGRERVSGATRILTEITCHARGAHAMVPAARTIIDIGGQDSKVIRLDERGFVQDFIMNDKCAAGTGRFLEVMAARLQVGLDEFGEEWGRARGSVKISSTCTVFAESEIISLISAGVKRPEVIKGLCNAIAGRVASMARRVGIEPAVVFTGGVSLNEGVRRALEDALSQKIVVPPMSQFMGAYGAALFAQDLVE</sequence>
<dbReference type="EMBL" id="CP062796">
    <property type="protein sequence ID" value="QUL98263.1"/>
    <property type="molecule type" value="Genomic_DNA"/>
</dbReference>
<dbReference type="AlphaFoldDB" id="A0AAT9LCL6"/>
<dbReference type="InterPro" id="IPR043129">
    <property type="entry name" value="ATPase_NBD"/>
</dbReference>
<dbReference type="InterPro" id="IPR008275">
    <property type="entry name" value="CoA_E_activase_dom"/>
</dbReference>
<dbReference type="Gene3D" id="3.30.420.40">
    <property type="match status" value="2"/>
</dbReference>
<dbReference type="InterPro" id="IPR002731">
    <property type="entry name" value="ATPase_BadF"/>
</dbReference>
<name>A0AAT9LCL6_9FIRM</name>
<dbReference type="InterPro" id="IPR051805">
    <property type="entry name" value="Dehydratase_Activator_Redct"/>
</dbReference>
<dbReference type="KEGG" id="fcz:IMF26_09555"/>
<dbReference type="GO" id="GO:0051536">
    <property type="term" value="F:iron-sulfur cluster binding"/>
    <property type="evidence" value="ECO:0007669"/>
    <property type="project" value="UniProtKB-KW"/>
</dbReference>
<comment type="cofactor">
    <cofactor evidence="1">
        <name>[4Fe-4S] cluster</name>
        <dbReference type="ChEBI" id="CHEBI:49883"/>
    </cofactor>
</comment>
<evidence type="ECO:0000256" key="1">
    <source>
        <dbReference type="ARBA" id="ARBA00001966"/>
    </source>
</evidence>
<dbReference type="Pfam" id="PF01869">
    <property type="entry name" value="BcrAD_BadFG"/>
    <property type="match status" value="1"/>
</dbReference>
<dbReference type="NCBIfam" id="TIGR00241">
    <property type="entry name" value="CoA_E_activ"/>
    <property type="match status" value="1"/>
</dbReference>